<evidence type="ECO:0000313" key="1">
    <source>
        <dbReference type="EMBL" id="TCL44459.1"/>
    </source>
</evidence>
<sequence length="62" mass="6651">MADNPKMMTIKQIAATGLLPEHALRLLCKQGKLPAIYAGNKALVNYDLLVKQLNSLGGGTNE</sequence>
<protein>
    <submittedName>
        <fullName evidence="1">Uncharacterized protein</fullName>
    </submittedName>
</protein>
<reference evidence="1 2" key="1">
    <citation type="submission" date="2019-03" db="EMBL/GenBank/DDBJ databases">
        <title>Genomic Encyclopedia of Type Strains, Phase IV (KMG-IV): sequencing the most valuable type-strain genomes for metagenomic binning, comparative biology and taxonomic classification.</title>
        <authorList>
            <person name="Goeker M."/>
        </authorList>
    </citation>
    <scope>NUCLEOTIDE SEQUENCE [LARGE SCALE GENOMIC DNA]</scope>
    <source>
        <strain evidence="1 2">DSM 100433</strain>
    </source>
</reference>
<name>A0A9X8Y8S6_9FIRM</name>
<comment type="caution">
    <text evidence="1">The sequence shown here is derived from an EMBL/GenBank/DDBJ whole genome shotgun (WGS) entry which is preliminary data.</text>
</comment>
<dbReference type="EMBL" id="SLUK01000002">
    <property type="protein sequence ID" value="TCL44459.1"/>
    <property type="molecule type" value="Genomic_DNA"/>
</dbReference>
<keyword evidence="2" id="KW-1185">Reference proteome</keyword>
<dbReference type="AlphaFoldDB" id="A0A9X8Y8S6"/>
<accession>A0A9X8Y8S6</accession>
<gene>
    <name evidence="1" type="ORF">EDD78_10277</name>
</gene>
<evidence type="ECO:0000313" key="2">
    <source>
        <dbReference type="Proteomes" id="UP000294682"/>
    </source>
</evidence>
<dbReference type="RefSeq" id="WP_132083906.1">
    <property type="nucleotide sequence ID" value="NZ_SLUK01000002.1"/>
</dbReference>
<dbReference type="Proteomes" id="UP000294682">
    <property type="component" value="Unassembled WGS sequence"/>
</dbReference>
<organism evidence="1 2">
    <name type="scientific">Harryflintia acetispora</name>
    <dbReference type="NCBI Taxonomy" id="1849041"/>
    <lineage>
        <taxon>Bacteria</taxon>
        <taxon>Bacillati</taxon>
        <taxon>Bacillota</taxon>
        <taxon>Clostridia</taxon>
        <taxon>Eubacteriales</taxon>
        <taxon>Oscillospiraceae</taxon>
        <taxon>Harryflintia</taxon>
    </lineage>
</organism>
<proteinExistence type="predicted"/>